<reference evidence="2 3" key="1">
    <citation type="journal article" date="2011" name="Proc. Natl. Acad. Sci. U.S.A.">
        <title>Niche of harmful alga Aureococcus anophagefferens revealed through ecogenomics.</title>
        <authorList>
            <person name="Gobler C.J."/>
            <person name="Berry D.L."/>
            <person name="Dyhrman S.T."/>
            <person name="Wilhelm S.W."/>
            <person name="Salamov A."/>
            <person name="Lobanov A.V."/>
            <person name="Zhang Y."/>
            <person name="Collier J.L."/>
            <person name="Wurch L.L."/>
            <person name="Kustka A.B."/>
            <person name="Dill B.D."/>
            <person name="Shah M."/>
            <person name="VerBerkmoes N.C."/>
            <person name="Kuo A."/>
            <person name="Terry A."/>
            <person name="Pangilinan J."/>
            <person name="Lindquist E.A."/>
            <person name="Lucas S."/>
            <person name="Paulsen I.T."/>
            <person name="Hattenrath-Lehmann T.K."/>
            <person name="Talmage S.C."/>
            <person name="Walker E.A."/>
            <person name="Koch F."/>
            <person name="Burson A.M."/>
            <person name="Marcoval M.A."/>
            <person name="Tang Y.Z."/>
            <person name="Lecleir G.R."/>
            <person name="Coyne K.J."/>
            <person name="Berg G.M."/>
            <person name="Bertrand E.M."/>
            <person name="Saito M.A."/>
            <person name="Gladyshev V.N."/>
            <person name="Grigoriev I.V."/>
        </authorList>
    </citation>
    <scope>NUCLEOTIDE SEQUENCE [LARGE SCALE GENOMIC DNA]</scope>
    <source>
        <strain evidence="3">CCMP 1984</strain>
    </source>
</reference>
<dbReference type="CDD" id="cd00027">
    <property type="entry name" value="BRCT"/>
    <property type="match status" value="1"/>
</dbReference>
<evidence type="ECO:0000313" key="3">
    <source>
        <dbReference type="Proteomes" id="UP000002729"/>
    </source>
</evidence>
<dbReference type="RefSeq" id="XP_009043338.1">
    <property type="nucleotide sequence ID" value="XM_009045090.1"/>
</dbReference>
<keyword evidence="3" id="KW-1185">Reference proteome</keyword>
<evidence type="ECO:0000313" key="2">
    <source>
        <dbReference type="EMBL" id="EGB01963.1"/>
    </source>
</evidence>
<gene>
    <name evidence="2" type="ORF">AURANDRAFT_69323</name>
</gene>
<evidence type="ECO:0008006" key="4">
    <source>
        <dbReference type="Google" id="ProtNLM"/>
    </source>
</evidence>
<dbReference type="AlphaFoldDB" id="F0YSE6"/>
<evidence type="ECO:0000256" key="1">
    <source>
        <dbReference type="SAM" id="MobiDB-lite"/>
    </source>
</evidence>
<name>F0YSE6_AURAN</name>
<dbReference type="Gene3D" id="3.40.50.10190">
    <property type="entry name" value="BRCT domain"/>
    <property type="match status" value="1"/>
</dbReference>
<sequence length="258" mass="27220">MELDASSKTVQSSHTPHAALVSPAPQTNICPSACDVKTINDLARLLEGATLSDAAKRLSASLVALVAQDNLVVAQRLLDHAAARARAVADLAAASDSFVSFENDDDDDAPPAYALSDGEADDAELAEAARHAEQPEGVVTRMRSRRAVAVVTPDSDLMELSVESTMDVSNSAAVGTTVIVFGPNSFFTFTGLAYETERREAMELAHRAGAQTLVTLCLSTTYLVVGSREGTRKRRYAEGIHEAEVVSLDVFTAAAQAA</sequence>
<dbReference type="InParanoid" id="F0YSE6"/>
<feature type="non-terminal residue" evidence="2">
    <location>
        <position position="258"/>
    </location>
</feature>
<feature type="compositionally biased region" description="Polar residues" evidence="1">
    <location>
        <begin position="1"/>
        <end position="15"/>
    </location>
</feature>
<organism evidence="3">
    <name type="scientific">Aureococcus anophagefferens</name>
    <name type="common">Harmful bloom alga</name>
    <dbReference type="NCBI Taxonomy" id="44056"/>
    <lineage>
        <taxon>Eukaryota</taxon>
        <taxon>Sar</taxon>
        <taxon>Stramenopiles</taxon>
        <taxon>Ochrophyta</taxon>
        <taxon>Pelagophyceae</taxon>
        <taxon>Pelagomonadales</taxon>
        <taxon>Pelagomonadaceae</taxon>
        <taxon>Aureococcus</taxon>
    </lineage>
</organism>
<dbReference type="EMBL" id="GL833955">
    <property type="protein sequence ID" value="EGB01963.1"/>
    <property type="molecule type" value="Genomic_DNA"/>
</dbReference>
<feature type="region of interest" description="Disordered" evidence="1">
    <location>
        <begin position="1"/>
        <end position="24"/>
    </location>
</feature>
<dbReference type="InterPro" id="IPR036420">
    <property type="entry name" value="BRCT_dom_sf"/>
</dbReference>
<dbReference type="Proteomes" id="UP000002729">
    <property type="component" value="Unassembled WGS sequence"/>
</dbReference>
<dbReference type="GeneID" id="20227415"/>
<dbReference type="KEGG" id="aaf:AURANDRAFT_69323"/>
<proteinExistence type="predicted"/>
<protein>
    <recommendedName>
        <fullName evidence="4">BRCT domain-containing protein</fullName>
    </recommendedName>
</protein>
<accession>F0YSE6</accession>